<accession>A0A345GTF9</accession>
<keyword evidence="1" id="KW-0812">Transmembrane</keyword>
<proteinExistence type="predicted"/>
<organism evidence="2 3">
    <name type="scientific">Streptomyces phage Annadreamy</name>
    <dbReference type="NCBI Taxonomy" id="2250335"/>
    <lineage>
        <taxon>Viruses</taxon>
        <taxon>Duplodnaviria</taxon>
        <taxon>Heunggongvirae</taxon>
        <taxon>Uroviricota</taxon>
        <taxon>Caudoviricetes</taxon>
        <taxon>Stanwilliamsviridae</taxon>
        <taxon>Loccivirinae</taxon>
        <taxon>Annadreamyvirus</taxon>
        <taxon>Annadreamyvirus annadreamy</taxon>
    </lineage>
</organism>
<dbReference type="GeneID" id="55609278"/>
<evidence type="ECO:0000313" key="3">
    <source>
        <dbReference type="Proteomes" id="UP000259354"/>
    </source>
</evidence>
<protein>
    <submittedName>
        <fullName evidence="2">Uncharacterized protein</fullName>
    </submittedName>
</protein>
<keyword evidence="1" id="KW-0472">Membrane</keyword>
<dbReference type="Proteomes" id="UP000259354">
    <property type="component" value="Segment"/>
</dbReference>
<sequence length="68" mass="7190">MELFGASCLTVIAAIAIMWCIGMPWLALGFGGPSIGNWAWMIGGLVVASAIAVGWWNFVGTNIHFSFG</sequence>
<dbReference type="RefSeq" id="YP_009839080.1">
    <property type="nucleotide sequence ID" value="NC_048719.1"/>
</dbReference>
<evidence type="ECO:0000256" key="1">
    <source>
        <dbReference type="SAM" id="Phobius"/>
    </source>
</evidence>
<feature type="transmembrane region" description="Helical" evidence="1">
    <location>
        <begin position="39"/>
        <end position="59"/>
    </location>
</feature>
<keyword evidence="1" id="KW-1133">Transmembrane helix</keyword>
<keyword evidence="3" id="KW-1185">Reference proteome</keyword>
<gene>
    <name evidence="2" type="primary">136</name>
    <name evidence="2" type="ORF">SEA_ANNADREAMY_136</name>
</gene>
<reference evidence="2 3" key="1">
    <citation type="submission" date="2018-06" db="EMBL/GenBank/DDBJ databases">
        <authorList>
            <person name="Moussa A."/>
            <person name="Couoh J.M."/>
            <person name="Harbem L."/>
            <person name="Okocha J.C."/>
            <person name="Taylor D."/>
            <person name="Teutsch A.B."/>
            <person name="Smith B.R."/>
            <person name="Suri N."/>
            <person name="Layton S.R."/>
            <person name="Kim T."/>
            <person name="Hughes L.E."/>
            <person name="Garlena R.A."/>
            <person name="Russell D.A."/>
            <person name="Pope W.H."/>
            <person name="Jacobs-Sera D."/>
            <person name="Hatfull G.F."/>
        </authorList>
    </citation>
    <scope>NUCLEOTIDE SEQUENCE [LARGE SCALE GENOMIC DNA]</scope>
</reference>
<dbReference type="EMBL" id="MH536811">
    <property type="protein sequence ID" value="AXG66231.1"/>
    <property type="molecule type" value="Genomic_DNA"/>
</dbReference>
<evidence type="ECO:0000313" key="2">
    <source>
        <dbReference type="EMBL" id="AXG66231.1"/>
    </source>
</evidence>
<name>A0A345GTF9_9CAUD</name>
<dbReference type="KEGG" id="vg:55609278"/>